<feature type="signal peptide" evidence="1">
    <location>
        <begin position="1"/>
        <end position="22"/>
    </location>
</feature>
<sequence>MRRTALLALGLGALLTAGSAAAEVQAADDSGFDVAGTQTIDSTAATVWAALVRPSTWWENAHTWSGKAANLSLDPRAGGCFCERLPRRGGVEHMRVIRAEPGKVLVMVGALGPLQSQPVQGVLTVQLETRGAATVLSWRYAVSGLREMKGGAIAAPVNGVISAQFASLGRTAMSRSAGAPRRR</sequence>
<dbReference type="InterPro" id="IPR023393">
    <property type="entry name" value="START-like_dom_sf"/>
</dbReference>
<dbReference type="SUPFAM" id="SSF55961">
    <property type="entry name" value="Bet v1-like"/>
    <property type="match status" value="1"/>
</dbReference>
<gene>
    <name evidence="2" type="ORF">ACFFF7_00645</name>
</gene>
<evidence type="ECO:0000313" key="2">
    <source>
        <dbReference type="EMBL" id="MFC0587914.1"/>
    </source>
</evidence>
<reference evidence="2 3" key="1">
    <citation type="submission" date="2024-09" db="EMBL/GenBank/DDBJ databases">
        <authorList>
            <person name="Sun Q."/>
            <person name="Mori K."/>
        </authorList>
    </citation>
    <scope>NUCLEOTIDE SEQUENCE [LARGE SCALE GENOMIC DNA]</scope>
    <source>
        <strain evidence="2 3">NCAIM B.02537</strain>
    </source>
</reference>
<accession>A0ABV6PDL0</accession>
<evidence type="ECO:0000256" key="1">
    <source>
        <dbReference type="SAM" id="SignalP"/>
    </source>
</evidence>
<protein>
    <submittedName>
        <fullName evidence="2">ATPase</fullName>
    </submittedName>
</protein>
<dbReference type="InterPro" id="IPR019587">
    <property type="entry name" value="Polyketide_cyclase/dehydratase"/>
</dbReference>
<feature type="chain" id="PRO_5045415976" evidence="1">
    <location>
        <begin position="23"/>
        <end position="183"/>
    </location>
</feature>
<dbReference type="Pfam" id="PF10604">
    <property type="entry name" value="Polyketide_cyc2"/>
    <property type="match status" value="1"/>
</dbReference>
<keyword evidence="3" id="KW-1185">Reference proteome</keyword>
<organism evidence="2 3">
    <name type="scientific">Novosphingobium aquiterrae</name>
    <dbReference type="NCBI Taxonomy" id="624388"/>
    <lineage>
        <taxon>Bacteria</taxon>
        <taxon>Pseudomonadati</taxon>
        <taxon>Pseudomonadota</taxon>
        <taxon>Alphaproteobacteria</taxon>
        <taxon>Sphingomonadales</taxon>
        <taxon>Sphingomonadaceae</taxon>
        <taxon>Novosphingobium</taxon>
    </lineage>
</organism>
<proteinExistence type="predicted"/>
<comment type="caution">
    <text evidence="2">The sequence shown here is derived from an EMBL/GenBank/DDBJ whole genome shotgun (WGS) entry which is preliminary data.</text>
</comment>
<evidence type="ECO:0000313" key="3">
    <source>
        <dbReference type="Proteomes" id="UP001589943"/>
    </source>
</evidence>
<keyword evidence="1" id="KW-0732">Signal</keyword>
<name>A0ABV6PDL0_9SPHN</name>
<dbReference type="Gene3D" id="3.30.530.20">
    <property type="match status" value="1"/>
</dbReference>
<dbReference type="EMBL" id="JBHLTL010000001">
    <property type="protein sequence ID" value="MFC0587914.1"/>
    <property type="molecule type" value="Genomic_DNA"/>
</dbReference>
<dbReference type="Proteomes" id="UP001589943">
    <property type="component" value="Unassembled WGS sequence"/>
</dbReference>
<dbReference type="RefSeq" id="WP_379479436.1">
    <property type="nucleotide sequence ID" value="NZ_JBHLTL010000001.1"/>
</dbReference>